<keyword evidence="2 8" id="KW-0812">Transmembrane</keyword>
<dbReference type="GO" id="GO:0006623">
    <property type="term" value="P:protein targeting to vacuole"/>
    <property type="evidence" value="ECO:0007669"/>
    <property type="project" value="TreeGrafter"/>
</dbReference>
<evidence type="ECO:0000313" key="10">
    <source>
        <dbReference type="EMBL" id="ODV83177.1"/>
    </source>
</evidence>
<evidence type="ECO:0000259" key="9">
    <source>
        <dbReference type="SMART" id="SM00602"/>
    </source>
</evidence>
<dbReference type="Pfam" id="PF15902">
    <property type="entry name" value="Sortilin-Vps10"/>
    <property type="match status" value="2"/>
</dbReference>
<feature type="region of interest" description="Disordered" evidence="7">
    <location>
        <begin position="1677"/>
        <end position="1765"/>
    </location>
</feature>
<keyword evidence="11" id="KW-1185">Reference proteome</keyword>
<keyword evidence="3" id="KW-0677">Repeat</keyword>
<accession>A0A1E4SUS5</accession>
<feature type="domain" description="VPS10" evidence="9">
    <location>
        <begin position="879"/>
        <end position="1524"/>
    </location>
</feature>
<keyword evidence="6" id="KW-0325">Glycoprotein</keyword>
<feature type="transmembrane region" description="Helical" evidence="8">
    <location>
        <begin position="1778"/>
        <end position="1796"/>
    </location>
</feature>
<feature type="domain" description="VPS10" evidence="9">
    <location>
        <begin position="201"/>
        <end position="841"/>
    </location>
</feature>
<dbReference type="GO" id="GO:0005794">
    <property type="term" value="C:Golgi apparatus"/>
    <property type="evidence" value="ECO:0007669"/>
    <property type="project" value="TreeGrafter"/>
</dbReference>
<name>A0A1E4SUS5_9ASCO</name>
<keyword evidence="5 8" id="KW-0472">Membrane</keyword>
<dbReference type="GO" id="GO:0005829">
    <property type="term" value="C:cytosol"/>
    <property type="evidence" value="ECO:0007669"/>
    <property type="project" value="GOC"/>
</dbReference>
<evidence type="ECO:0000256" key="7">
    <source>
        <dbReference type="SAM" id="MobiDB-lite"/>
    </source>
</evidence>
<evidence type="ECO:0000256" key="3">
    <source>
        <dbReference type="ARBA" id="ARBA00022737"/>
    </source>
</evidence>
<evidence type="ECO:0000256" key="2">
    <source>
        <dbReference type="ARBA" id="ARBA00022692"/>
    </source>
</evidence>
<dbReference type="InterPro" id="IPR031777">
    <property type="entry name" value="Sortilin_C"/>
</dbReference>
<feature type="compositionally biased region" description="Basic and acidic residues" evidence="7">
    <location>
        <begin position="1751"/>
        <end position="1765"/>
    </location>
</feature>
<dbReference type="STRING" id="983967.A0A1E4SUS5"/>
<evidence type="ECO:0000256" key="1">
    <source>
        <dbReference type="ARBA" id="ARBA00004370"/>
    </source>
</evidence>
<dbReference type="Pfam" id="PF15901">
    <property type="entry name" value="Sortilin_C"/>
    <property type="match status" value="2"/>
</dbReference>
<reference evidence="11" key="1">
    <citation type="submission" date="2016-04" db="EMBL/GenBank/DDBJ databases">
        <title>Comparative genomics of biotechnologically important yeasts.</title>
        <authorList>
            <consortium name="DOE Joint Genome Institute"/>
            <person name="Riley R."/>
            <person name="Haridas S."/>
            <person name="Wolfe K.H."/>
            <person name="Lopes M.R."/>
            <person name="Hittinger C.T."/>
            <person name="Goker M."/>
            <person name="Salamov A."/>
            <person name="Wisecaver J."/>
            <person name="Long T.M."/>
            <person name="Aerts A.L."/>
            <person name="Barry K."/>
            <person name="Choi C."/>
            <person name="Clum A."/>
            <person name="Coughlan A.Y."/>
            <person name="Deshpande S."/>
            <person name="Douglass A.P."/>
            <person name="Hanson S.J."/>
            <person name="Klenk H.-P."/>
            <person name="Labutti K."/>
            <person name="Lapidus A."/>
            <person name="Lindquist E."/>
            <person name="Lipzen A."/>
            <person name="Meier-Kolthoff J.P."/>
            <person name="Ohm R.A."/>
            <person name="Otillar R.P."/>
            <person name="Pangilinan J."/>
            <person name="Peng Y."/>
            <person name="Rokas A."/>
            <person name="Rosa C.A."/>
            <person name="Scheuner C."/>
            <person name="Sibirny A.A."/>
            <person name="Slot J.C."/>
            <person name="Stielow J.B."/>
            <person name="Sun H."/>
            <person name="Kurtzman C.P."/>
            <person name="Blackwell M."/>
            <person name="Grigoriev I.V."/>
            <person name="Jeffries T.W."/>
        </authorList>
    </citation>
    <scope>NUCLEOTIDE SEQUENCE [LARGE SCALE GENOMIC DNA]</scope>
    <source>
        <strain evidence="11">NRRL YB-2248</strain>
    </source>
</reference>
<evidence type="ECO:0000256" key="4">
    <source>
        <dbReference type="ARBA" id="ARBA00022989"/>
    </source>
</evidence>
<dbReference type="SUPFAM" id="SSF110296">
    <property type="entry name" value="Oligoxyloglucan reducing end-specific cellobiohydrolase"/>
    <property type="match status" value="2"/>
</dbReference>
<dbReference type="PANTHER" id="PTHR12106:SF27">
    <property type="entry name" value="SORTILIN-RELATED RECEPTOR"/>
    <property type="match status" value="1"/>
</dbReference>
<evidence type="ECO:0000256" key="6">
    <source>
        <dbReference type="ARBA" id="ARBA00023180"/>
    </source>
</evidence>
<dbReference type="Gene3D" id="2.10.70.80">
    <property type="match status" value="2"/>
</dbReference>
<sequence length="1888" mass="211903">MTEHVPTDLWKTTILDPEWFYLVLEIKINLTSTPSSPILVKLDPITWKSLITTCLKQFGGILAESIQYDILKLESKSYTKIKNDSLQIIDGTASIRTPMVDKSMFLNSIVVSILNLDGLGLDLPKGSTGLLSVVKSSPFLAGIALHLQLLGMILNKLIVVISTIFLFSISSVNAAVDPNWKPKISKNGFQHVKNIVYFDDSPSLLLLDEEVVYRSDNDGKSWVALELRHEDGSKIIPTDIYQVPYDNTLGFILTESSRQYYTKDQGSTWQYHDFEGITNPIMGEVQVNYANHDYVLFSLVQCEEDEWQTVCETSWYTSQDGLASPPVKVEKEGLSTCVFAKSNKYFTKGDDSQILCIAREHDSFGLPKSSTLVASSDFFKTIQTPSNSMLDKAEILSLTVTSSFIVLMVQSDRYTEVGYIDIFVSKDGIEFKKSYIEDSFRSWMVSILPSSKDSLHIEVYGLENTGDKSTAVYQSDSSGLFFDKTFSDIFINNFGMRGLTKVQEIDGVWIGAQNAGVDPKTHMNNAKSVITFNDGKTWDYLKLANDDTCKGDEECSVHIFSMTERNGAGKLVTGPTPGILVGMGNTGKFISHEAKDFKTFMSRDGGSTWFKIHDKTSVFAFGDLGNIIVTIPVSLDYFFSGDTDTLPSSFQYSFDQGATFKEVDLGLKLLPFYVMTTIDGSSQNLIIVGLDEDSKVYVTFAIDFSGGLERTCGKDDMEEWYARIDPTTSDPICVYGHREKFIRRKQSADCFVKQLYVDLEVIEEPCTCSFDDTECEFGFRKDSDDVCQPVMPVIAKEYCQGKNSDKKIKLTSSRMIPDNMCTTKNGYVIPKDDVEIDCKEALASVQLSKIKAKATPFNQRIANYIYLDTLMYDEQIPHETILVLTETNKLSISYDGGEKFVDPMVLLGDQGHFISVLTNKYFFDYVYVITDTNNIYISHDRARTFEKVNAPSDFNVFSASRMSFNKQDPSKFIWYGEIGCDNPLSPECQVEASYTIDGGETFTKLIDNVRSCRYVGSILDSDDYNVNEDEILCDQLDSSGSYFKLVSTTDYFKSAPKVLFDKIIGSTETGTFVIVAKLNDDNSLTAFVSVDGINFAEAKFPQNINVNKQTAYTILDVNSKQVFMHVTTNSDSDSEYGALLKSNYNGTLYAMSIDEVNRNQFAYVDFETVQGLEGISILNIVSNTEQVNSKGAPKELKTKITHNDGAEWGFIQPPAVDSQGNAYECKGKSLTDCSLNLHSYTERKDPTRDTYSSASAIGMMFAVGNVDKFLKPFEDPTTATFFTRDAGITWKEVKKGRYMWEYGDQGTILVLVSEEATNVIHYSLDEGETWEDYQFAESPVNVWDIGTVPSDTARKFVLFIRDDVTLYDNVIALDFRDVQQRQCYLDLDLTSRSDDFEYWTPKHPFQADNCLFGHEARYLRRKASSSDCYIGEAPLSKGYQQLRNCSCSRRDFECDFNFAIASDGTCKLISGLSPVNGEEICSKSNLDVTEWWEPTGYRKVPMSTCEGGLELGKWVSHPCPGKESDYDRKHHSGLHGGSLAVVILVPILVFIGAAGFVYDRGIRRNGGFARFGEIRLDDEEDLHLIEENTTDKIVNKIVTFGVYSFGAMVTARQKLATFLKRGIFSRFGDGRREGGYSRFSDSFNDRIIDDEDESLFRYNTDDDDAREIDSFLEHGITTDIGDEDDEDFEDFSNAQETGSAGDPSDFKIDDDGDGDLGSSPATASAKPQPPRPSLAYTSKLGEQPQPQSESGEVKDMDPDSETRAQVDKILTRRSIRMTVYQMFLIIFLGSSVLNIMREKNYLEEVDDAYTLLFNNYEELIESLEKRDGSVVIEDIEDKLKAVTNRFESLDLADKIAKFEGVRGLKKRVVEDAEITEKKSDLSILTEFL</sequence>
<dbReference type="Pfam" id="PF20976">
    <property type="entry name" value="Pop8"/>
    <property type="match status" value="1"/>
</dbReference>
<dbReference type="InterPro" id="IPR006581">
    <property type="entry name" value="VPS10"/>
</dbReference>
<dbReference type="Proteomes" id="UP000094801">
    <property type="component" value="Unassembled WGS sequence"/>
</dbReference>
<proteinExistence type="predicted"/>
<protein>
    <recommendedName>
        <fullName evidence="9">VPS10 domain-containing protein</fullName>
    </recommendedName>
</protein>
<dbReference type="InterPro" id="IPR031778">
    <property type="entry name" value="Sortilin_N"/>
</dbReference>
<feature type="transmembrane region" description="Helical" evidence="8">
    <location>
        <begin position="1537"/>
        <end position="1558"/>
    </location>
</feature>
<dbReference type="GO" id="GO:0006896">
    <property type="term" value="P:Golgi to vacuole transport"/>
    <property type="evidence" value="ECO:0007669"/>
    <property type="project" value="TreeGrafter"/>
</dbReference>
<dbReference type="InterPro" id="IPR050310">
    <property type="entry name" value="VPS10-sortilin"/>
</dbReference>
<dbReference type="GO" id="GO:0016020">
    <property type="term" value="C:membrane"/>
    <property type="evidence" value="ECO:0007669"/>
    <property type="project" value="UniProtKB-SubCell"/>
</dbReference>
<dbReference type="FunFam" id="3.30.60.270:FF:000005">
    <property type="entry name" value="Sortilin"/>
    <property type="match status" value="1"/>
</dbReference>
<evidence type="ECO:0000256" key="8">
    <source>
        <dbReference type="SAM" id="Phobius"/>
    </source>
</evidence>
<dbReference type="PANTHER" id="PTHR12106">
    <property type="entry name" value="SORTILIN RELATED"/>
    <property type="match status" value="1"/>
</dbReference>
<comment type="subcellular location">
    <subcellularLocation>
        <location evidence="1">Membrane</location>
    </subcellularLocation>
</comment>
<dbReference type="EMBL" id="KV453867">
    <property type="protein sequence ID" value="ODV83177.1"/>
    <property type="molecule type" value="Genomic_DNA"/>
</dbReference>
<organism evidence="10 11">
    <name type="scientific">[Candida] arabinofermentans NRRL YB-2248</name>
    <dbReference type="NCBI Taxonomy" id="983967"/>
    <lineage>
        <taxon>Eukaryota</taxon>
        <taxon>Fungi</taxon>
        <taxon>Dikarya</taxon>
        <taxon>Ascomycota</taxon>
        <taxon>Saccharomycotina</taxon>
        <taxon>Pichiomycetes</taxon>
        <taxon>Pichiales</taxon>
        <taxon>Pichiaceae</taxon>
        <taxon>Ogataea</taxon>
        <taxon>Ogataea/Candida clade</taxon>
    </lineage>
</organism>
<dbReference type="GO" id="GO:0006895">
    <property type="term" value="P:Golgi to endosome transport"/>
    <property type="evidence" value="ECO:0007669"/>
    <property type="project" value="TreeGrafter"/>
</dbReference>
<dbReference type="OrthoDB" id="443634at2759"/>
<dbReference type="SMART" id="SM00602">
    <property type="entry name" value="VPS10"/>
    <property type="match status" value="2"/>
</dbReference>
<evidence type="ECO:0000313" key="11">
    <source>
        <dbReference type="Proteomes" id="UP000094801"/>
    </source>
</evidence>
<keyword evidence="4 8" id="KW-1133">Transmembrane helix</keyword>
<gene>
    <name evidence="10" type="ORF">CANARDRAFT_19780</name>
</gene>
<dbReference type="Gene3D" id="3.30.60.270">
    <property type="match status" value="2"/>
</dbReference>
<feature type="compositionally biased region" description="Acidic residues" evidence="7">
    <location>
        <begin position="1680"/>
        <end position="1690"/>
    </location>
</feature>
<evidence type="ECO:0000256" key="5">
    <source>
        <dbReference type="ARBA" id="ARBA00023136"/>
    </source>
</evidence>
<dbReference type="InterPro" id="IPR049128">
    <property type="entry name" value="Pop8-like_dom"/>
</dbReference>